<dbReference type="EMBL" id="JACOQH010000011">
    <property type="protein sequence ID" value="MBC5754828.1"/>
    <property type="molecule type" value="Genomic_DNA"/>
</dbReference>
<accession>A0ABR7ID61</accession>
<name>A0ABR7ID61_9FIRM</name>
<dbReference type="Proteomes" id="UP000621540">
    <property type="component" value="Unassembled WGS sequence"/>
</dbReference>
<keyword evidence="3" id="KW-1185">Reference proteome</keyword>
<feature type="domain" description="Spore protein YkvP/CgeB glycosyl transferase-like" evidence="1">
    <location>
        <begin position="233"/>
        <end position="378"/>
    </location>
</feature>
<dbReference type="Pfam" id="PF13524">
    <property type="entry name" value="Glyco_trans_1_2"/>
    <property type="match status" value="1"/>
</dbReference>
<dbReference type="InterPro" id="IPR055259">
    <property type="entry name" value="YkvP/CgeB_Glyco_trans-like"/>
</dbReference>
<organism evidence="2 3">
    <name type="scientific">Roseburia yibonii</name>
    <dbReference type="NCBI Taxonomy" id="2763063"/>
    <lineage>
        <taxon>Bacteria</taxon>
        <taxon>Bacillati</taxon>
        <taxon>Bacillota</taxon>
        <taxon>Clostridia</taxon>
        <taxon>Lachnospirales</taxon>
        <taxon>Lachnospiraceae</taxon>
        <taxon>Roseburia</taxon>
    </lineage>
</organism>
<gene>
    <name evidence="2" type="ORF">H8Z76_12560</name>
</gene>
<evidence type="ECO:0000313" key="2">
    <source>
        <dbReference type="EMBL" id="MBC5754828.1"/>
    </source>
</evidence>
<evidence type="ECO:0000313" key="3">
    <source>
        <dbReference type="Proteomes" id="UP000621540"/>
    </source>
</evidence>
<comment type="caution">
    <text evidence="2">The sequence shown here is derived from an EMBL/GenBank/DDBJ whole genome shotgun (WGS) entry which is preliminary data.</text>
</comment>
<reference evidence="2 3" key="1">
    <citation type="submission" date="2020-08" db="EMBL/GenBank/DDBJ databases">
        <title>Genome public.</title>
        <authorList>
            <person name="Liu C."/>
            <person name="Sun Q."/>
        </authorList>
    </citation>
    <scope>NUCLEOTIDE SEQUENCE [LARGE SCALE GENOMIC DNA]</scope>
    <source>
        <strain evidence="2 3">BX0805</strain>
    </source>
</reference>
<sequence length="391" mass="44527">MKKILICALKSVCYNSYLYFEDRLGSELEKLGCEVTYFRASEEPIEHLERYVGASFDAVLEFNSDLPKIKMDDGSYFLDHIQAPFYDVLLDHPLYHHDMLKQQLMDFHVICLDINHRDYILKNYPHIKSVDVVSMTGESAAICPPMAERSTDVLFLGTYTSPAEVYDAIEHCPPFLAADIKKLIDRMLLDPRLTLEDAVTDLIPETDSLIAENFPLHMQAYFLADTYIRAFLREKLIRTLSDAGVPLSVYGGDWEKMPPLSGGNVSFHESVPYADTFSLMADAKITLNIMPLFKNGSHDRIPSAMLNKSVAVTDRSDMLTRLYQDGTDLVFYDTDHMELLPQQIFSLLSDEQRLSSIAEAGYKNAKKNATWETTGQRFFDILYKNGRMSSV</sequence>
<protein>
    <submittedName>
        <fullName evidence="2">Glycosyltransferase family 1 protein</fullName>
    </submittedName>
</protein>
<dbReference type="RefSeq" id="WP_147619243.1">
    <property type="nucleotide sequence ID" value="NZ_JACOQH010000011.1"/>
</dbReference>
<proteinExistence type="predicted"/>
<evidence type="ECO:0000259" key="1">
    <source>
        <dbReference type="Pfam" id="PF13524"/>
    </source>
</evidence>